<protein>
    <submittedName>
        <fullName evidence="1">Uncharacterized protein</fullName>
    </submittedName>
</protein>
<evidence type="ECO:0000313" key="1">
    <source>
        <dbReference type="EMBL" id="UZX25524.1"/>
    </source>
</evidence>
<accession>A0ABY6R9D2</accession>
<proteinExistence type="predicted"/>
<keyword evidence="2" id="KW-1185">Reference proteome</keyword>
<dbReference type="EMBL" id="CP084204">
    <property type="protein sequence ID" value="UZX25524.1"/>
    <property type="molecule type" value="Genomic_DNA"/>
</dbReference>
<dbReference type="RefSeq" id="WP_190104011.1">
    <property type="nucleotide sequence ID" value="NZ_BMUH01000007.1"/>
</dbReference>
<evidence type="ECO:0000313" key="2">
    <source>
        <dbReference type="Proteomes" id="UP001164506"/>
    </source>
</evidence>
<dbReference type="GeneID" id="95604681"/>
<reference evidence="1" key="1">
    <citation type="submission" date="2021-09" db="EMBL/GenBank/DDBJ databases">
        <title>Complete genome sequence and metabolic characterization of Streptomyces tanashiensis DSM 731 the producer of antibacterial Kalafungin and diverse secondary metabolites.</title>
        <authorList>
            <person name="Abbasi M.N."/>
            <person name="Anwar M.N."/>
            <person name="Alam K."/>
            <person name="Shoaib M."/>
            <person name="Lin Z."/>
            <person name="Hayat M."/>
            <person name="Ali M.I."/>
            <person name="Malik H.M.T."/>
            <person name="Ahmed I."/>
            <person name="Li A."/>
            <person name="Hailong Wang H."/>
            <person name="Zhang Y."/>
        </authorList>
    </citation>
    <scope>NUCLEOTIDE SEQUENCE</scope>
    <source>
        <strain evidence="1">Kala</strain>
    </source>
</reference>
<sequence length="155" mass="16597">MDPEVAFAGEVLYPQAQPWEVVFDALWVSHSEFWLVAGDGFGADIVTAIPEGDSVRGNGEAIGIPTQGSAGRIAVVLSAWEEPAPDGRGVLLGMSRITAPDRELALVNVEGREPGPVLVLRDEGDHEVKVWRLAPGSDGAVERYDVRVWPCPARG</sequence>
<gene>
    <name evidence="1" type="ORF">LDH80_34605</name>
</gene>
<name>A0ABY6R9D2_9ACTN</name>
<dbReference type="Proteomes" id="UP001164506">
    <property type="component" value="Chromosome"/>
</dbReference>
<organism evidence="1 2">
    <name type="scientific">Streptomyces tanashiensis</name>
    <dbReference type="NCBI Taxonomy" id="67367"/>
    <lineage>
        <taxon>Bacteria</taxon>
        <taxon>Bacillati</taxon>
        <taxon>Actinomycetota</taxon>
        <taxon>Actinomycetes</taxon>
        <taxon>Kitasatosporales</taxon>
        <taxon>Streptomycetaceae</taxon>
        <taxon>Streptomyces</taxon>
    </lineage>
</organism>